<dbReference type="GO" id="GO:0042391">
    <property type="term" value="P:regulation of membrane potential"/>
    <property type="evidence" value="ECO:0000318"/>
    <property type="project" value="GO_Central"/>
</dbReference>
<dbReference type="GO" id="GO:1902495">
    <property type="term" value="C:transmembrane transporter complex"/>
    <property type="evidence" value="ECO:0000318"/>
    <property type="project" value="GO_Central"/>
</dbReference>
<dbReference type="InterPro" id="IPR036734">
    <property type="entry name" value="Neur_chan_lig-bd_sf"/>
</dbReference>
<dbReference type="EnsemblMetazoa" id="PPA08572.1">
    <property type="protein sequence ID" value="PPA08572.1"/>
    <property type="gene ID" value="WBGene00098126"/>
</dbReference>
<evidence type="ECO:0000313" key="2">
    <source>
        <dbReference type="Proteomes" id="UP000005239"/>
    </source>
</evidence>
<dbReference type="GO" id="GO:0043005">
    <property type="term" value="C:neuron projection"/>
    <property type="evidence" value="ECO:0000318"/>
    <property type="project" value="GO_Central"/>
</dbReference>
<dbReference type="GO" id="GO:0034220">
    <property type="term" value="P:monoatomic ion transmembrane transport"/>
    <property type="evidence" value="ECO:0000318"/>
    <property type="project" value="GO_Central"/>
</dbReference>
<name>A0A2A6BN35_PRIPA</name>
<accession>A0A8R1U6K8</accession>
<keyword evidence="2" id="KW-1185">Reference proteome</keyword>
<accession>A0A2A6BN35</accession>
<dbReference type="InterPro" id="IPR006202">
    <property type="entry name" value="Neur_chan_lig-bd"/>
</dbReference>
<sequence>MLFLSPLLLFLLPSSVARVKSKRQVLTEKLFNGYDYKKSPDGMTKVFMKFGVQHVHFPSDDSPLAVMICTVIYTWQDKRLIWNPLDYDGIRKLILPANHKLWKPQLMTNMDGKNHQVASTAHLLKGFELEVKDGRRESIAQISMYRRVELELVCENESTFPTILKCYFHGFSKDDIKDEQWTVVTGGKATGFMDDNATGTGMFEIESVHGASSGNMYNQGMENNELVVVVRLTAKRSLHWILSTSFLSILSVLLLIIISLPPNHKYLHSFTLTFIYLMILIPSQLIFSIKSYSSFAVPTQTRVYAILFILSTLIIPIQNLFGSEFAKEKSIFILSLAQNVPYFKNLHSIMHPYTKDYELPFIFIFLKTIIVASIAMLNLILLLLIFYTIVEAAPFWPPYPPPFYYDYPWFPWGKK</sequence>
<dbReference type="Pfam" id="PF02931">
    <property type="entry name" value="Neur_chan_LBD"/>
    <property type="match status" value="1"/>
</dbReference>
<organism evidence="1 2">
    <name type="scientific">Pristionchus pacificus</name>
    <name type="common">Parasitic nematode worm</name>
    <dbReference type="NCBI Taxonomy" id="54126"/>
    <lineage>
        <taxon>Eukaryota</taxon>
        <taxon>Metazoa</taxon>
        <taxon>Ecdysozoa</taxon>
        <taxon>Nematoda</taxon>
        <taxon>Chromadorea</taxon>
        <taxon>Rhabditida</taxon>
        <taxon>Rhabditina</taxon>
        <taxon>Diplogasteromorpha</taxon>
        <taxon>Diplogasteroidea</taxon>
        <taxon>Neodiplogasteridae</taxon>
        <taxon>Pristionchus</taxon>
    </lineage>
</organism>
<dbReference type="Gene3D" id="2.70.170.10">
    <property type="entry name" value="Neurotransmitter-gated ion-channel ligand-binding domain"/>
    <property type="match status" value="1"/>
</dbReference>
<dbReference type="GO" id="GO:0005886">
    <property type="term" value="C:plasma membrane"/>
    <property type="evidence" value="ECO:0000318"/>
    <property type="project" value="GO_Central"/>
</dbReference>
<reference evidence="1" key="2">
    <citation type="submission" date="2022-06" db="UniProtKB">
        <authorList>
            <consortium name="EnsemblMetazoa"/>
        </authorList>
    </citation>
    <scope>IDENTIFICATION</scope>
    <source>
        <strain evidence="1">PS312</strain>
    </source>
</reference>
<dbReference type="SUPFAM" id="SSF63712">
    <property type="entry name" value="Nicotinic receptor ligand binding domain-like"/>
    <property type="match status" value="1"/>
</dbReference>
<reference evidence="2" key="1">
    <citation type="journal article" date="2008" name="Nat. Genet.">
        <title>The Pristionchus pacificus genome provides a unique perspective on nematode lifestyle and parasitism.</title>
        <authorList>
            <person name="Dieterich C."/>
            <person name="Clifton S.W."/>
            <person name="Schuster L.N."/>
            <person name="Chinwalla A."/>
            <person name="Delehaunty K."/>
            <person name="Dinkelacker I."/>
            <person name="Fulton L."/>
            <person name="Fulton R."/>
            <person name="Godfrey J."/>
            <person name="Minx P."/>
            <person name="Mitreva M."/>
            <person name="Roeseler W."/>
            <person name="Tian H."/>
            <person name="Witte H."/>
            <person name="Yang S.P."/>
            <person name="Wilson R.K."/>
            <person name="Sommer R.J."/>
        </authorList>
    </citation>
    <scope>NUCLEOTIDE SEQUENCE [LARGE SCALE GENOMIC DNA]</scope>
    <source>
        <strain evidence="2">PS312</strain>
    </source>
</reference>
<dbReference type="Proteomes" id="UP000005239">
    <property type="component" value="Unassembled WGS sequence"/>
</dbReference>
<gene>
    <name evidence="1" type="primary">WBGene00098126</name>
</gene>
<dbReference type="GO" id="GO:0005231">
    <property type="term" value="F:excitatory extracellular ligand-gated monoatomic ion channel activity"/>
    <property type="evidence" value="ECO:0000318"/>
    <property type="project" value="GO_Central"/>
</dbReference>
<proteinExistence type="predicted"/>
<dbReference type="GO" id="GO:1904315">
    <property type="term" value="F:transmitter-gated monoatomic ion channel activity involved in regulation of postsynaptic membrane potential"/>
    <property type="evidence" value="ECO:0000318"/>
    <property type="project" value="GO_Central"/>
</dbReference>
<dbReference type="GO" id="GO:0045202">
    <property type="term" value="C:synapse"/>
    <property type="evidence" value="ECO:0000318"/>
    <property type="project" value="GO_Central"/>
</dbReference>
<evidence type="ECO:0000313" key="1">
    <source>
        <dbReference type="EnsemblMetazoa" id="PPA08572.1"/>
    </source>
</evidence>
<dbReference type="AlphaFoldDB" id="A0A2A6BN35"/>
<dbReference type="GO" id="GO:0098794">
    <property type="term" value="C:postsynapse"/>
    <property type="evidence" value="ECO:0007669"/>
    <property type="project" value="GOC"/>
</dbReference>
<protein>
    <submittedName>
        <fullName evidence="1">Transmembrane ion channel</fullName>
    </submittedName>
</protein>
<dbReference type="GO" id="GO:0007268">
    <property type="term" value="P:chemical synaptic transmission"/>
    <property type="evidence" value="ECO:0000318"/>
    <property type="project" value="GO_Central"/>
</dbReference>